<gene>
    <name evidence="2" type="ORF">M670_03706</name>
</gene>
<evidence type="ECO:0000313" key="3">
    <source>
        <dbReference type="Proteomes" id="UP000027936"/>
    </source>
</evidence>
<organism evidence="2 3">
    <name type="scientific">Schinkia azotoformans MEV2011</name>
    <dbReference type="NCBI Taxonomy" id="1348973"/>
    <lineage>
        <taxon>Bacteria</taxon>
        <taxon>Bacillati</taxon>
        <taxon>Bacillota</taxon>
        <taxon>Bacilli</taxon>
        <taxon>Bacillales</taxon>
        <taxon>Bacillaceae</taxon>
        <taxon>Calidifontibacillus/Schinkia group</taxon>
        <taxon>Schinkia</taxon>
    </lineage>
</organism>
<reference evidence="2 3" key="1">
    <citation type="submission" date="2014-04" db="EMBL/GenBank/DDBJ databases">
        <title>Draft genome sequence of Bacillus azotoformans MEV2011, a (co-) denitrifying strain unable to grow in the presence of oxygen.</title>
        <authorList>
            <person name="Nielsen M."/>
            <person name="Schreiber L."/>
            <person name="Finster K."/>
            <person name="Schramm A."/>
        </authorList>
    </citation>
    <scope>NUCLEOTIDE SEQUENCE [LARGE SCALE GENOMIC DNA]</scope>
    <source>
        <strain evidence="2 3">MEV2011</strain>
    </source>
</reference>
<dbReference type="EMBL" id="JJRY01000018">
    <property type="protein sequence ID" value="KEF37113.1"/>
    <property type="molecule type" value="Genomic_DNA"/>
</dbReference>
<dbReference type="PROSITE" id="PS51257">
    <property type="entry name" value="PROKAR_LIPOPROTEIN"/>
    <property type="match status" value="1"/>
</dbReference>
<dbReference type="Proteomes" id="UP000027936">
    <property type="component" value="Unassembled WGS sequence"/>
</dbReference>
<dbReference type="OrthoDB" id="2584220at2"/>
<dbReference type="PATRIC" id="fig|1348973.3.peg.3583"/>
<evidence type="ECO:0000313" key="2">
    <source>
        <dbReference type="EMBL" id="KEF37113.1"/>
    </source>
</evidence>
<dbReference type="RefSeq" id="WP_035197282.1">
    <property type="nucleotide sequence ID" value="NZ_JJRY01000018.1"/>
</dbReference>
<sequence length="183" mass="21060">MKLKVILFVMLLTSACSFNATTNSVDEKIMENVAYPQSTEIIYKENFKNGIIVLYQDRTGFRSDFFIIKENYFVKGGNAELNPEGGLSWTMRNDPHIPIVLFGGVITDEKIEEIIVKQRTVEQKARIIDTDYGKRYWFATFEVLEESLHGEGDPLKIEAYDDKGNLYWKSGVYDEGLYEGRTN</sequence>
<keyword evidence="1" id="KW-0732">Signal</keyword>
<dbReference type="AlphaFoldDB" id="A0A072NJS3"/>
<protein>
    <submittedName>
        <fullName evidence="2">Uncharacterized protein</fullName>
    </submittedName>
</protein>
<comment type="caution">
    <text evidence="2">The sequence shown here is derived from an EMBL/GenBank/DDBJ whole genome shotgun (WGS) entry which is preliminary data.</text>
</comment>
<accession>A0A072NJS3</accession>
<feature type="chain" id="PRO_5038411688" evidence="1">
    <location>
        <begin position="21"/>
        <end position="183"/>
    </location>
</feature>
<evidence type="ECO:0000256" key="1">
    <source>
        <dbReference type="SAM" id="SignalP"/>
    </source>
</evidence>
<name>A0A072NJS3_SCHAZ</name>
<feature type="signal peptide" evidence="1">
    <location>
        <begin position="1"/>
        <end position="20"/>
    </location>
</feature>
<proteinExistence type="predicted"/>